<evidence type="ECO:0000256" key="6">
    <source>
        <dbReference type="ARBA" id="ARBA00022692"/>
    </source>
</evidence>
<evidence type="ECO:0000256" key="1">
    <source>
        <dbReference type="ARBA" id="ARBA00004370"/>
    </source>
</evidence>
<dbReference type="GO" id="GO:0016020">
    <property type="term" value="C:membrane"/>
    <property type="evidence" value="ECO:0007669"/>
    <property type="project" value="UniProtKB-SubCell"/>
</dbReference>
<evidence type="ECO:0000256" key="13">
    <source>
        <dbReference type="SAM" id="Phobius"/>
    </source>
</evidence>
<feature type="transmembrane region" description="Helical" evidence="13">
    <location>
        <begin position="80"/>
        <end position="98"/>
    </location>
</feature>
<evidence type="ECO:0000259" key="14">
    <source>
        <dbReference type="SMART" id="SM00563"/>
    </source>
</evidence>
<keyword evidence="4" id="KW-0444">Lipid biosynthesis</keyword>
<dbReference type="CDD" id="cd07991">
    <property type="entry name" value="LPLAT_LPCAT1-like"/>
    <property type="match status" value="1"/>
</dbReference>
<evidence type="ECO:0000256" key="8">
    <source>
        <dbReference type="ARBA" id="ARBA00023098"/>
    </source>
</evidence>
<comment type="similarity">
    <text evidence="3">Belongs to the 1-acyl-sn-glycerol-3-phosphate acyltransferase family.</text>
</comment>
<keyword evidence="5" id="KW-0808">Transferase</keyword>
<dbReference type="Proteomes" id="UP001149090">
    <property type="component" value="Unassembled WGS sequence"/>
</dbReference>
<sequence length="312" mass="36483">MTEKESKSKKVEKEEFKEEYKPFTDKKYTTQEKILMIIGFILYGFIRLVICLLLAIIYTLVLKIASLFTEIEKKRKFMKIWTSIVVRMILLSLGFWRIDLIGKDKLRKSIEENIRIYIGNHTSSMDIALSMVLFLPSFAAKKSVQNMFLIGFLSKVFQSVYIDRTKSNFVVIEEIKKRAKETEKPPMAIFPEATTTNGEYLIGFKRGAFNPGTKIQPMIFRYKKGWPFNFIQYEWSLRNGVFHFLDMFCNLFTTVTVEFLDPYEPNQEEKEDSKLFAENVLKYMSQKSGIPISPANFSHKIEYAKKIGTSLK</sequence>
<evidence type="ECO:0000256" key="4">
    <source>
        <dbReference type="ARBA" id="ARBA00022516"/>
    </source>
</evidence>
<dbReference type="EMBL" id="JAPDFW010000070">
    <property type="protein sequence ID" value="KAJ5074578.1"/>
    <property type="molecule type" value="Genomic_DNA"/>
</dbReference>
<dbReference type="PANTHER" id="PTHR23063">
    <property type="entry name" value="PHOSPHOLIPID ACYLTRANSFERASE"/>
    <property type="match status" value="1"/>
</dbReference>
<evidence type="ECO:0000256" key="3">
    <source>
        <dbReference type="ARBA" id="ARBA00008655"/>
    </source>
</evidence>
<evidence type="ECO:0000313" key="15">
    <source>
        <dbReference type="EMBL" id="KAJ5074578.1"/>
    </source>
</evidence>
<name>A0A9Q0RCH9_ANAIG</name>
<comment type="subcellular location">
    <subcellularLocation>
        <location evidence="1">Membrane</location>
    </subcellularLocation>
</comment>
<dbReference type="GO" id="GO:0008654">
    <property type="term" value="P:phospholipid biosynthetic process"/>
    <property type="evidence" value="ECO:0007669"/>
    <property type="project" value="UniProtKB-KW"/>
</dbReference>
<dbReference type="GO" id="GO:0008374">
    <property type="term" value="F:O-acyltransferase activity"/>
    <property type="evidence" value="ECO:0007669"/>
    <property type="project" value="InterPro"/>
</dbReference>
<accession>A0A9Q0RCH9</accession>
<feature type="domain" description="Phospholipid/glycerol acyltransferase" evidence="14">
    <location>
        <begin position="115"/>
        <end position="223"/>
    </location>
</feature>
<evidence type="ECO:0000313" key="16">
    <source>
        <dbReference type="Proteomes" id="UP001149090"/>
    </source>
</evidence>
<reference evidence="15" key="1">
    <citation type="submission" date="2022-10" db="EMBL/GenBank/DDBJ databases">
        <title>Novel sulphate-reducing endosymbionts in the free-living metamonad Anaeramoeba.</title>
        <authorList>
            <person name="Jerlstrom-Hultqvist J."/>
            <person name="Cepicka I."/>
            <person name="Gallot-Lavallee L."/>
            <person name="Salas-Leiva D."/>
            <person name="Curtis B.A."/>
            <person name="Zahonova K."/>
            <person name="Pipaliya S."/>
            <person name="Dacks J."/>
            <person name="Roger A.J."/>
        </authorList>
    </citation>
    <scope>NUCLEOTIDE SEQUENCE</scope>
    <source>
        <strain evidence="15">BMAN</strain>
    </source>
</reference>
<keyword evidence="9 13" id="KW-0472">Membrane</keyword>
<dbReference type="PANTHER" id="PTHR23063:SF52">
    <property type="entry name" value="LYSOPHOSPHATIDYLCHOLINE ACYLTRANSFERASE"/>
    <property type="match status" value="1"/>
</dbReference>
<dbReference type="InterPro" id="IPR002123">
    <property type="entry name" value="Plipid/glycerol_acylTrfase"/>
</dbReference>
<keyword evidence="12 15" id="KW-0012">Acyltransferase</keyword>
<feature type="transmembrane region" description="Helical" evidence="13">
    <location>
        <begin position="34"/>
        <end position="60"/>
    </location>
</feature>
<evidence type="ECO:0000256" key="5">
    <source>
        <dbReference type="ARBA" id="ARBA00022679"/>
    </source>
</evidence>
<keyword evidence="8" id="KW-0443">Lipid metabolism</keyword>
<keyword evidence="16" id="KW-1185">Reference proteome</keyword>
<evidence type="ECO:0000256" key="12">
    <source>
        <dbReference type="ARBA" id="ARBA00023315"/>
    </source>
</evidence>
<evidence type="ECO:0000256" key="2">
    <source>
        <dbReference type="ARBA" id="ARBA00005189"/>
    </source>
</evidence>
<organism evidence="15 16">
    <name type="scientific">Anaeramoeba ignava</name>
    <name type="common">Anaerobic marine amoeba</name>
    <dbReference type="NCBI Taxonomy" id="1746090"/>
    <lineage>
        <taxon>Eukaryota</taxon>
        <taxon>Metamonada</taxon>
        <taxon>Anaeramoebidae</taxon>
        <taxon>Anaeramoeba</taxon>
    </lineage>
</organism>
<dbReference type="Pfam" id="PF01553">
    <property type="entry name" value="Acyltransferase"/>
    <property type="match status" value="1"/>
</dbReference>
<protein>
    <submittedName>
        <fullName evidence="15">Lysophosphatidylcholine acyltransferase 1</fullName>
    </submittedName>
</protein>
<evidence type="ECO:0000256" key="11">
    <source>
        <dbReference type="ARBA" id="ARBA00023264"/>
    </source>
</evidence>
<evidence type="ECO:0000256" key="10">
    <source>
        <dbReference type="ARBA" id="ARBA00023209"/>
    </source>
</evidence>
<keyword evidence="10" id="KW-0594">Phospholipid biosynthesis</keyword>
<dbReference type="SUPFAM" id="SSF69593">
    <property type="entry name" value="Glycerol-3-phosphate (1)-acyltransferase"/>
    <property type="match status" value="1"/>
</dbReference>
<keyword evidence="7 13" id="KW-1133">Transmembrane helix</keyword>
<dbReference type="SMART" id="SM00563">
    <property type="entry name" value="PlsC"/>
    <property type="match status" value="1"/>
</dbReference>
<evidence type="ECO:0000256" key="9">
    <source>
        <dbReference type="ARBA" id="ARBA00023136"/>
    </source>
</evidence>
<dbReference type="InterPro" id="IPR045252">
    <property type="entry name" value="LPCAT1-like"/>
</dbReference>
<gene>
    <name evidence="15" type="ORF">M0811_01209</name>
</gene>
<proteinExistence type="inferred from homology"/>
<keyword evidence="6 13" id="KW-0812">Transmembrane</keyword>
<evidence type="ECO:0000256" key="7">
    <source>
        <dbReference type="ARBA" id="ARBA00022989"/>
    </source>
</evidence>
<comment type="pathway">
    <text evidence="2">Lipid metabolism.</text>
</comment>
<dbReference type="OMA" id="HACHITY"/>
<dbReference type="AlphaFoldDB" id="A0A9Q0RCH9"/>
<keyword evidence="11" id="KW-1208">Phospholipid metabolism</keyword>
<dbReference type="OrthoDB" id="272512at2759"/>
<comment type="caution">
    <text evidence="15">The sequence shown here is derived from an EMBL/GenBank/DDBJ whole genome shotgun (WGS) entry which is preliminary data.</text>
</comment>